<dbReference type="RefSeq" id="WP_121657732.1">
    <property type="nucleotide sequence ID" value="NZ_BMEK01000001.1"/>
</dbReference>
<evidence type="ECO:0000256" key="2">
    <source>
        <dbReference type="SAM" id="Phobius"/>
    </source>
</evidence>
<evidence type="ECO:0000256" key="1">
    <source>
        <dbReference type="SAM" id="MobiDB-lite"/>
    </source>
</evidence>
<comment type="caution">
    <text evidence="3">The sequence shown here is derived from an EMBL/GenBank/DDBJ whole genome shotgun (WGS) entry which is preliminary data.</text>
</comment>
<reference evidence="3 4" key="1">
    <citation type="submission" date="2018-10" db="EMBL/GenBank/DDBJ databases">
        <authorList>
            <person name="Li J."/>
        </authorList>
    </citation>
    <scope>NUCLEOTIDE SEQUENCE [LARGE SCALE GENOMIC DNA]</scope>
    <source>
        <strain evidence="3 4">ZD1-4</strain>
    </source>
</reference>
<evidence type="ECO:0008006" key="5">
    <source>
        <dbReference type="Google" id="ProtNLM"/>
    </source>
</evidence>
<evidence type="ECO:0000313" key="3">
    <source>
        <dbReference type="EMBL" id="RLQ85359.1"/>
    </source>
</evidence>
<sequence>MDKTKIWVLGSAIVMIGVLALGWFTGIDPLLQAKATTDEQRVAVEAQNQATEVVIAKLKKDFESIDELKVELAGLRSSIPADGQLPGFLSQLDSLAAGSATKVTDLTVSEAIPYTAPATSVVVVEEPVEGDAEAASTEGEADEAVEAPEAPAAPLAPPTITDPRITSENFVAIPVDVTVEGDRAGARAFIDGLQHGTRLFMATSITMKPMDDKPGQYTTQVAGYVYTLLN</sequence>
<dbReference type="EMBL" id="RCWJ01000001">
    <property type="protein sequence ID" value="RLQ85359.1"/>
    <property type="molecule type" value="Genomic_DNA"/>
</dbReference>
<organism evidence="3 4">
    <name type="scientific">Mycetocola zhadangensis</name>
    <dbReference type="NCBI Taxonomy" id="1164595"/>
    <lineage>
        <taxon>Bacteria</taxon>
        <taxon>Bacillati</taxon>
        <taxon>Actinomycetota</taxon>
        <taxon>Actinomycetes</taxon>
        <taxon>Micrococcales</taxon>
        <taxon>Microbacteriaceae</taxon>
        <taxon>Mycetocola</taxon>
    </lineage>
</organism>
<feature type="transmembrane region" description="Helical" evidence="2">
    <location>
        <begin position="6"/>
        <end position="24"/>
    </location>
</feature>
<keyword evidence="2" id="KW-0472">Membrane</keyword>
<dbReference type="InterPro" id="IPR014717">
    <property type="entry name" value="Transl_elong_EF1B/ribsomal_bS6"/>
</dbReference>
<accession>A0A3L7J4I2</accession>
<dbReference type="Proteomes" id="UP000282460">
    <property type="component" value="Unassembled WGS sequence"/>
</dbReference>
<gene>
    <name evidence="3" type="ORF">D9V28_00225</name>
</gene>
<keyword evidence="2" id="KW-1133">Transmembrane helix</keyword>
<keyword evidence="4" id="KW-1185">Reference proteome</keyword>
<dbReference type="OrthoDB" id="5149329at2"/>
<keyword evidence="2" id="KW-0812">Transmembrane</keyword>
<dbReference type="AlphaFoldDB" id="A0A3L7J4I2"/>
<evidence type="ECO:0000313" key="4">
    <source>
        <dbReference type="Proteomes" id="UP000282460"/>
    </source>
</evidence>
<proteinExistence type="predicted"/>
<protein>
    <recommendedName>
        <fullName evidence="5">Pilus assembly protein PilO</fullName>
    </recommendedName>
</protein>
<dbReference type="Gene3D" id="3.30.70.60">
    <property type="match status" value="1"/>
</dbReference>
<feature type="region of interest" description="Disordered" evidence="1">
    <location>
        <begin position="129"/>
        <end position="163"/>
    </location>
</feature>
<name>A0A3L7J4I2_9MICO</name>